<protein>
    <submittedName>
        <fullName evidence="1">DUF433 domain-containing protein</fullName>
    </submittedName>
</protein>
<sequence length="74" mass="8364">MDWNTYIEHNPEIMFGKPVIKGTRIPVALILEKLGHGISEEELLKAYPRLSVEAIRAALLYAADNATHEKVMVF</sequence>
<dbReference type="EMBL" id="CP046566">
    <property type="protein sequence ID" value="QGW26799.1"/>
    <property type="molecule type" value="Genomic_DNA"/>
</dbReference>
<gene>
    <name evidence="1" type="ORF">GLV81_00595</name>
</gene>
<proteinExistence type="predicted"/>
<dbReference type="KEGG" id="fls:GLV81_00595"/>
<dbReference type="SUPFAM" id="SSF46689">
    <property type="entry name" value="Homeodomain-like"/>
    <property type="match status" value="1"/>
</dbReference>
<name>A0A6I6GNZ1_9BACT</name>
<reference evidence="1 2" key="1">
    <citation type="submission" date="2019-11" db="EMBL/GenBank/DDBJ databases">
        <authorList>
            <person name="Im W.T."/>
        </authorList>
    </citation>
    <scope>NUCLEOTIDE SEQUENCE [LARGE SCALE GENOMIC DNA]</scope>
    <source>
        <strain evidence="1 2">SB-02</strain>
    </source>
</reference>
<organism evidence="1 2">
    <name type="scientific">Phnomibacter ginsenosidimutans</name>
    <dbReference type="NCBI Taxonomy" id="2676868"/>
    <lineage>
        <taxon>Bacteria</taxon>
        <taxon>Pseudomonadati</taxon>
        <taxon>Bacteroidota</taxon>
        <taxon>Chitinophagia</taxon>
        <taxon>Chitinophagales</taxon>
        <taxon>Chitinophagaceae</taxon>
        <taxon>Phnomibacter</taxon>
    </lineage>
</organism>
<evidence type="ECO:0000313" key="2">
    <source>
        <dbReference type="Proteomes" id="UP000426027"/>
    </source>
</evidence>
<dbReference type="Pfam" id="PF04255">
    <property type="entry name" value="DUF433"/>
    <property type="match status" value="1"/>
</dbReference>
<dbReference type="Proteomes" id="UP000426027">
    <property type="component" value="Chromosome"/>
</dbReference>
<keyword evidence="2" id="KW-1185">Reference proteome</keyword>
<dbReference type="PANTHER" id="PTHR34849">
    <property type="entry name" value="SSL5025 PROTEIN"/>
    <property type="match status" value="1"/>
</dbReference>
<evidence type="ECO:0000313" key="1">
    <source>
        <dbReference type="EMBL" id="QGW26799.1"/>
    </source>
</evidence>
<dbReference type="InterPro" id="IPR007367">
    <property type="entry name" value="DUF433"/>
</dbReference>
<dbReference type="InterPro" id="IPR009057">
    <property type="entry name" value="Homeodomain-like_sf"/>
</dbReference>
<dbReference type="InterPro" id="IPR036388">
    <property type="entry name" value="WH-like_DNA-bd_sf"/>
</dbReference>
<dbReference type="AlphaFoldDB" id="A0A6I6GNZ1"/>
<accession>A0A6I6GNZ1</accession>
<dbReference type="Gene3D" id="1.10.10.10">
    <property type="entry name" value="Winged helix-like DNA-binding domain superfamily/Winged helix DNA-binding domain"/>
    <property type="match status" value="1"/>
</dbReference>
<dbReference type="PANTHER" id="PTHR34849:SF3">
    <property type="entry name" value="SSR2962 PROTEIN"/>
    <property type="match status" value="1"/>
</dbReference>
<dbReference type="RefSeq" id="WP_157475928.1">
    <property type="nucleotide sequence ID" value="NZ_CP046566.1"/>
</dbReference>